<evidence type="ECO:0000313" key="1">
    <source>
        <dbReference type="EMBL" id="KAK9763077.1"/>
    </source>
</evidence>
<comment type="caution">
    <text evidence="1">The sequence shown here is derived from an EMBL/GenBank/DDBJ whole genome shotgun (WGS) entry which is preliminary data.</text>
</comment>
<sequence length="217" mass="24498">MLNIAALTMGLQSYQVSKKVFRTSYSIKFKNDQQTFLNFHRINDQECVMVHEGVRIPSWKCHAEVDGFTFTLSSDLFYYDNVVLFWTPEKLCASLSFDNHNYTWSIGEGFLRCHNDNGVTVAILLPTTGLNFSGTTIYLPSHDKPKVTSALTSLLLITGFKVLEKAELQGLTFRKISHHTSAFTMKESKNGVLHLTHSCSTSSSSVDSFTNFPIFFL</sequence>
<accession>A0ABR2WNJ9</accession>
<dbReference type="EMBL" id="JASJQH010000738">
    <property type="protein sequence ID" value="KAK9763077.1"/>
    <property type="molecule type" value="Genomic_DNA"/>
</dbReference>
<evidence type="ECO:0000313" key="2">
    <source>
        <dbReference type="Proteomes" id="UP001479436"/>
    </source>
</evidence>
<protein>
    <submittedName>
        <fullName evidence="1">Uncharacterized protein</fullName>
    </submittedName>
</protein>
<keyword evidence="2" id="KW-1185">Reference proteome</keyword>
<name>A0ABR2WNJ9_9FUNG</name>
<organism evidence="1 2">
    <name type="scientific">Basidiobolus ranarum</name>
    <dbReference type="NCBI Taxonomy" id="34480"/>
    <lineage>
        <taxon>Eukaryota</taxon>
        <taxon>Fungi</taxon>
        <taxon>Fungi incertae sedis</taxon>
        <taxon>Zoopagomycota</taxon>
        <taxon>Entomophthoromycotina</taxon>
        <taxon>Basidiobolomycetes</taxon>
        <taxon>Basidiobolales</taxon>
        <taxon>Basidiobolaceae</taxon>
        <taxon>Basidiobolus</taxon>
    </lineage>
</organism>
<gene>
    <name evidence="1" type="ORF">K7432_010581</name>
</gene>
<dbReference type="Proteomes" id="UP001479436">
    <property type="component" value="Unassembled WGS sequence"/>
</dbReference>
<reference evidence="1 2" key="1">
    <citation type="submission" date="2023-04" db="EMBL/GenBank/DDBJ databases">
        <title>Genome of Basidiobolus ranarum AG-B5.</title>
        <authorList>
            <person name="Stajich J.E."/>
            <person name="Carter-House D."/>
            <person name="Gryganskyi A."/>
        </authorList>
    </citation>
    <scope>NUCLEOTIDE SEQUENCE [LARGE SCALE GENOMIC DNA]</scope>
    <source>
        <strain evidence="1 2">AG-B5</strain>
    </source>
</reference>
<proteinExistence type="predicted"/>